<keyword evidence="6 8" id="KW-0067">ATP-binding</keyword>
<dbReference type="GO" id="GO:0004856">
    <property type="term" value="F:D-xylulokinase activity"/>
    <property type="evidence" value="ECO:0007669"/>
    <property type="project" value="UniProtKB-EC"/>
</dbReference>
<sequence>MSLFIGIDLGTSSVKSIVVDETGSICANSSREYPLLNPQPLWYEQDPEIWWKKTKETIQELIQHPEVDASDIKGIGLSGQMHGTVFLDKNGKPLYNAILWCDQRTEQECEYIEQKVGIQSLVEESGNRALTGFSAPKILWVKQNKPEIYEKVDKVLLPKDYIRYRLTGEFATEVSDASGTLLLQVKKRNWSNHLLESLNIPREWLPNVYESQEVTGYTLSYLQKEIGLPAGTPVVGGGGDQAAGAVGSGVVEGGIATVALGTSGVVFVARDDTLKTFQHTLHFFCHAVPDQWHTMGVMLSAAASLKWWKEISANQESYETILQEADHVRAGSEGLLFLPYLVGERTPHPDPQAKGQLVGLTLAHQRAHITRAILEGVGFGLNDSLQMMNDVEIKEIRVTGGGSKNKIWRQILADIFNKPIATVNTNEGPAYGAAVLAAVGSGGFASVKQVTDQWIQTLECHEPIQTHHQVYSEIYQIYKEQYSLLKHTFHQLDAFR</sequence>
<feature type="domain" description="Carbohydrate kinase FGGY N-terminal" evidence="11">
    <location>
        <begin position="4"/>
        <end position="247"/>
    </location>
</feature>
<evidence type="ECO:0000259" key="11">
    <source>
        <dbReference type="Pfam" id="PF00370"/>
    </source>
</evidence>
<evidence type="ECO:0000256" key="7">
    <source>
        <dbReference type="ARBA" id="ARBA00023277"/>
    </source>
</evidence>
<evidence type="ECO:0000313" key="14">
    <source>
        <dbReference type="Proteomes" id="UP000830167"/>
    </source>
</evidence>
<organism evidence="13 14">
    <name type="scientific">Fodinisporobacter ferrooxydans</name>
    <dbReference type="NCBI Taxonomy" id="2901836"/>
    <lineage>
        <taxon>Bacteria</taxon>
        <taxon>Bacillati</taxon>
        <taxon>Bacillota</taxon>
        <taxon>Bacilli</taxon>
        <taxon>Bacillales</taxon>
        <taxon>Alicyclobacillaceae</taxon>
        <taxon>Fodinisporobacter</taxon>
    </lineage>
</organism>
<evidence type="ECO:0000259" key="12">
    <source>
        <dbReference type="Pfam" id="PF02782"/>
    </source>
</evidence>
<evidence type="ECO:0000256" key="1">
    <source>
        <dbReference type="ARBA" id="ARBA00009156"/>
    </source>
</evidence>
<evidence type="ECO:0000256" key="4">
    <source>
        <dbReference type="ARBA" id="ARBA00022741"/>
    </source>
</evidence>
<dbReference type="InterPro" id="IPR000577">
    <property type="entry name" value="Carb_kinase_FGGY"/>
</dbReference>
<dbReference type="EC" id="2.7.1.17" evidence="8 10"/>
<keyword evidence="3 8" id="KW-0808">Transferase</keyword>
<protein>
    <recommendedName>
        <fullName evidence="8 10">Xylulose kinase</fullName>
        <shortName evidence="8 10">Xylulokinase</shortName>
        <ecNumber evidence="8 10">2.7.1.17</ecNumber>
    </recommendedName>
</protein>
<dbReference type="PANTHER" id="PTHR43095:SF5">
    <property type="entry name" value="XYLULOSE KINASE"/>
    <property type="match status" value="1"/>
</dbReference>
<feature type="domain" description="Carbohydrate kinase FGGY C-terminal" evidence="12">
    <location>
        <begin position="257"/>
        <end position="440"/>
    </location>
</feature>
<dbReference type="HAMAP" id="MF_02220">
    <property type="entry name" value="XylB"/>
    <property type="match status" value="1"/>
</dbReference>
<dbReference type="InterPro" id="IPR018485">
    <property type="entry name" value="FGGY_C"/>
</dbReference>
<evidence type="ECO:0000256" key="3">
    <source>
        <dbReference type="ARBA" id="ARBA00022679"/>
    </source>
</evidence>
<accession>A0ABY4CK90</accession>
<gene>
    <name evidence="8 10 13" type="primary">xylB</name>
    <name evidence="13" type="ORF">LSG31_21555</name>
</gene>
<dbReference type="Pfam" id="PF02782">
    <property type="entry name" value="FGGY_C"/>
    <property type="match status" value="1"/>
</dbReference>
<evidence type="ECO:0000256" key="9">
    <source>
        <dbReference type="RuleBase" id="RU003733"/>
    </source>
</evidence>
<name>A0ABY4CK90_9BACL</name>
<dbReference type="NCBIfam" id="TIGR01312">
    <property type="entry name" value="XylB"/>
    <property type="match status" value="1"/>
</dbReference>
<evidence type="ECO:0000256" key="5">
    <source>
        <dbReference type="ARBA" id="ARBA00022777"/>
    </source>
</evidence>
<keyword evidence="2 8" id="KW-0859">Xylose metabolism</keyword>
<evidence type="ECO:0000256" key="10">
    <source>
        <dbReference type="RuleBase" id="RU364073"/>
    </source>
</evidence>
<dbReference type="InterPro" id="IPR018484">
    <property type="entry name" value="FGGY_N"/>
</dbReference>
<dbReference type="Proteomes" id="UP000830167">
    <property type="component" value="Chromosome"/>
</dbReference>
<dbReference type="CDD" id="cd07808">
    <property type="entry name" value="ASKHA_NBD_FGGY_EcXK-like"/>
    <property type="match status" value="1"/>
</dbReference>
<feature type="site" description="Important for activity" evidence="8">
    <location>
        <position position="8"/>
    </location>
</feature>
<dbReference type="PROSITE" id="PS00445">
    <property type="entry name" value="FGGY_KINASES_2"/>
    <property type="match status" value="1"/>
</dbReference>
<proteinExistence type="inferred from homology"/>
<dbReference type="SUPFAM" id="SSF53067">
    <property type="entry name" value="Actin-like ATPase domain"/>
    <property type="match status" value="2"/>
</dbReference>
<dbReference type="PANTHER" id="PTHR43095">
    <property type="entry name" value="SUGAR KINASE"/>
    <property type="match status" value="1"/>
</dbReference>
<dbReference type="Gene3D" id="3.30.420.40">
    <property type="match status" value="2"/>
</dbReference>
<comment type="function">
    <text evidence="8">Catalyzes the phosphorylation of D-xylulose to D-xylulose 5-phosphate.</text>
</comment>
<dbReference type="InterPro" id="IPR050406">
    <property type="entry name" value="FGGY_Carb_Kinase"/>
</dbReference>
<evidence type="ECO:0000256" key="2">
    <source>
        <dbReference type="ARBA" id="ARBA00022629"/>
    </source>
</evidence>
<keyword evidence="4 8" id="KW-0547">Nucleotide-binding</keyword>
<dbReference type="PROSITE" id="PS00933">
    <property type="entry name" value="FGGY_KINASES_1"/>
    <property type="match status" value="1"/>
</dbReference>
<feature type="active site" description="Proton acceptor" evidence="8">
    <location>
        <position position="240"/>
    </location>
</feature>
<keyword evidence="14" id="KW-1185">Reference proteome</keyword>
<dbReference type="EMBL" id="CP089291">
    <property type="protein sequence ID" value="UOF90409.1"/>
    <property type="molecule type" value="Genomic_DNA"/>
</dbReference>
<evidence type="ECO:0000313" key="13">
    <source>
        <dbReference type="EMBL" id="UOF90409.1"/>
    </source>
</evidence>
<evidence type="ECO:0000256" key="6">
    <source>
        <dbReference type="ARBA" id="ARBA00022840"/>
    </source>
</evidence>
<reference evidence="13" key="1">
    <citation type="submission" date="2021-12" db="EMBL/GenBank/DDBJ databases">
        <title>Alicyclobacillaceae gen. nov., sp. nov., isolated from chalcocite enrichment system.</title>
        <authorList>
            <person name="Jiang Z."/>
        </authorList>
    </citation>
    <scope>NUCLEOTIDE SEQUENCE</scope>
    <source>
        <strain evidence="13">MYW30-H2</strain>
    </source>
</reference>
<feature type="binding site" evidence="8">
    <location>
        <begin position="81"/>
        <end position="82"/>
    </location>
    <ligand>
        <name>substrate</name>
    </ligand>
</feature>
<keyword evidence="5 8" id="KW-0418">Kinase</keyword>
<dbReference type="RefSeq" id="WP_347437103.1">
    <property type="nucleotide sequence ID" value="NZ_CP089291.1"/>
</dbReference>
<dbReference type="InterPro" id="IPR006000">
    <property type="entry name" value="Xylulokinase"/>
</dbReference>
<comment type="similarity">
    <text evidence="1 8 9">Belongs to the FGGY kinase family.</text>
</comment>
<dbReference type="InterPro" id="IPR043129">
    <property type="entry name" value="ATPase_NBD"/>
</dbReference>
<dbReference type="InterPro" id="IPR018483">
    <property type="entry name" value="Carb_kinase_FGGY_CS"/>
</dbReference>
<dbReference type="Pfam" id="PF00370">
    <property type="entry name" value="FGGY_N"/>
    <property type="match status" value="1"/>
</dbReference>
<dbReference type="PIRSF" id="PIRSF000538">
    <property type="entry name" value="GlpK"/>
    <property type="match status" value="1"/>
</dbReference>
<keyword evidence="7 8" id="KW-0119">Carbohydrate metabolism</keyword>
<comment type="catalytic activity">
    <reaction evidence="8 10">
        <text>D-xylulose + ATP = D-xylulose 5-phosphate + ADP + H(+)</text>
        <dbReference type="Rhea" id="RHEA:10964"/>
        <dbReference type="ChEBI" id="CHEBI:15378"/>
        <dbReference type="ChEBI" id="CHEBI:17140"/>
        <dbReference type="ChEBI" id="CHEBI:30616"/>
        <dbReference type="ChEBI" id="CHEBI:57737"/>
        <dbReference type="ChEBI" id="CHEBI:456216"/>
        <dbReference type="EC" id="2.7.1.17"/>
    </reaction>
</comment>
<evidence type="ECO:0000256" key="8">
    <source>
        <dbReference type="HAMAP-Rule" id="MF_02220"/>
    </source>
</evidence>